<evidence type="ECO:0000313" key="2">
    <source>
        <dbReference type="EMBL" id="MCD8740251.1"/>
    </source>
</evidence>
<name>A0ABS8U3V9_9SPHI</name>
<proteinExistence type="predicted"/>
<evidence type="ECO:0008006" key="4">
    <source>
        <dbReference type="Google" id="ProtNLM"/>
    </source>
</evidence>
<gene>
    <name evidence="2" type="ORF">LT679_06515</name>
</gene>
<sequence length="169" mass="18704">MKKRLHFAFALILAVILVACSKKDKEVIDCSTLAGQWAPPRILLKFTDKTTGENLILTKNIVDADVTVTDKQTGNPVKNWRIANPETTDPISNGTIGFSVILEEAGVFNYEVAIKNVGSAVLSYTVTKEKGSTCIPFYYRVSKMEITDREYSALVVDGKEINNFLVVKL</sequence>
<organism evidence="2 3">
    <name type="scientific">Mucilaginibacter roseus</name>
    <dbReference type="NCBI Taxonomy" id="1528868"/>
    <lineage>
        <taxon>Bacteria</taxon>
        <taxon>Pseudomonadati</taxon>
        <taxon>Bacteroidota</taxon>
        <taxon>Sphingobacteriia</taxon>
        <taxon>Sphingobacteriales</taxon>
        <taxon>Sphingobacteriaceae</taxon>
        <taxon>Mucilaginibacter</taxon>
    </lineage>
</organism>
<keyword evidence="1" id="KW-0732">Signal</keyword>
<feature type="chain" id="PRO_5047213803" description="Lipocalin-like domain-containing protein" evidence="1">
    <location>
        <begin position="20"/>
        <end position="169"/>
    </location>
</feature>
<keyword evidence="3" id="KW-1185">Reference proteome</keyword>
<accession>A0ABS8U3V9</accession>
<dbReference type="PROSITE" id="PS51257">
    <property type="entry name" value="PROKAR_LIPOPROTEIN"/>
    <property type="match status" value="1"/>
</dbReference>
<dbReference type="RefSeq" id="WP_232176650.1">
    <property type="nucleotide sequence ID" value="NZ_JAJPWV010000002.1"/>
</dbReference>
<dbReference type="Proteomes" id="UP001199919">
    <property type="component" value="Unassembled WGS sequence"/>
</dbReference>
<feature type="signal peptide" evidence="1">
    <location>
        <begin position="1"/>
        <end position="19"/>
    </location>
</feature>
<protein>
    <recommendedName>
        <fullName evidence="4">Lipocalin-like domain-containing protein</fullName>
    </recommendedName>
</protein>
<reference evidence="2 3" key="1">
    <citation type="submission" date="2021-12" db="EMBL/GenBank/DDBJ databases">
        <title>Mucilaginibacter roseus genome.</title>
        <authorList>
            <person name="Ferreira J.R."/>
            <person name="Newman J.D."/>
        </authorList>
    </citation>
    <scope>NUCLEOTIDE SEQUENCE [LARGE SCALE GENOMIC DNA]</scope>
    <source>
        <strain evidence="2 3">LMG 28454</strain>
    </source>
</reference>
<evidence type="ECO:0000313" key="3">
    <source>
        <dbReference type="Proteomes" id="UP001199919"/>
    </source>
</evidence>
<comment type="caution">
    <text evidence="2">The sequence shown here is derived from an EMBL/GenBank/DDBJ whole genome shotgun (WGS) entry which is preliminary data.</text>
</comment>
<dbReference type="EMBL" id="JAJPWV010000002">
    <property type="protein sequence ID" value="MCD8740251.1"/>
    <property type="molecule type" value="Genomic_DNA"/>
</dbReference>
<evidence type="ECO:0000256" key="1">
    <source>
        <dbReference type="SAM" id="SignalP"/>
    </source>
</evidence>